<dbReference type="GO" id="GO:0046872">
    <property type="term" value="F:metal ion binding"/>
    <property type="evidence" value="ECO:0007669"/>
    <property type="project" value="UniProtKB-KW"/>
</dbReference>
<dbReference type="GO" id="GO:0000049">
    <property type="term" value="F:tRNA binding"/>
    <property type="evidence" value="ECO:0007669"/>
    <property type="project" value="UniProtKB-KW"/>
</dbReference>
<reference evidence="12" key="1">
    <citation type="journal article" date="2015" name="Nature">
        <title>Complex archaea that bridge the gap between prokaryotes and eukaryotes.</title>
        <authorList>
            <person name="Spang A."/>
            <person name="Saw J.H."/>
            <person name="Jorgensen S.L."/>
            <person name="Zaremba-Niedzwiedzka K."/>
            <person name="Martijn J."/>
            <person name="Lind A.E."/>
            <person name="van Eijk R."/>
            <person name="Schleper C."/>
            <person name="Guy L."/>
            <person name="Ettema T.J."/>
        </authorList>
    </citation>
    <scope>NUCLEOTIDE SEQUENCE</scope>
</reference>
<name>A0A0F9QWA0_9ZZZZ</name>
<keyword evidence="10" id="KW-0030">Aminoacyl-tRNA synthetase</keyword>
<keyword evidence="5" id="KW-0547">Nucleotide-binding</keyword>
<dbReference type="Gene3D" id="3.10.20.30">
    <property type="match status" value="1"/>
</dbReference>
<sequence>MAQITLTLPDGNARQYDANITAGDVANDISKSLGKKAISATVNGAHVDLAWPINADADIAIHTMADEDQANELLRHDLAHIRL</sequence>
<dbReference type="InterPro" id="IPR012676">
    <property type="entry name" value="TGS-like"/>
</dbReference>
<dbReference type="InterPro" id="IPR012675">
    <property type="entry name" value="Beta-grasp_dom_sf"/>
</dbReference>
<dbReference type="PROSITE" id="PS51880">
    <property type="entry name" value="TGS"/>
    <property type="match status" value="1"/>
</dbReference>
<evidence type="ECO:0000256" key="10">
    <source>
        <dbReference type="ARBA" id="ARBA00023146"/>
    </source>
</evidence>
<keyword evidence="1" id="KW-0963">Cytoplasm</keyword>
<dbReference type="AlphaFoldDB" id="A0A0F9QWA0"/>
<evidence type="ECO:0000259" key="11">
    <source>
        <dbReference type="PROSITE" id="PS51880"/>
    </source>
</evidence>
<dbReference type="EMBL" id="LAZR01003524">
    <property type="protein sequence ID" value="KKN17396.1"/>
    <property type="molecule type" value="Genomic_DNA"/>
</dbReference>
<dbReference type="SUPFAM" id="SSF81271">
    <property type="entry name" value="TGS-like"/>
    <property type="match status" value="1"/>
</dbReference>
<evidence type="ECO:0000256" key="5">
    <source>
        <dbReference type="ARBA" id="ARBA00022741"/>
    </source>
</evidence>
<evidence type="ECO:0000256" key="7">
    <source>
        <dbReference type="ARBA" id="ARBA00022840"/>
    </source>
</evidence>
<keyword evidence="9" id="KW-0648">Protein biosynthesis</keyword>
<comment type="caution">
    <text evidence="12">The sequence shown here is derived from an EMBL/GenBank/DDBJ whole genome shotgun (WGS) entry which is preliminary data.</text>
</comment>
<evidence type="ECO:0000256" key="3">
    <source>
        <dbReference type="ARBA" id="ARBA00022598"/>
    </source>
</evidence>
<evidence type="ECO:0000256" key="2">
    <source>
        <dbReference type="ARBA" id="ARBA00022555"/>
    </source>
</evidence>
<keyword evidence="7" id="KW-0067">ATP-binding</keyword>
<dbReference type="GO" id="GO:0004812">
    <property type="term" value="F:aminoacyl-tRNA ligase activity"/>
    <property type="evidence" value="ECO:0007669"/>
    <property type="project" value="UniProtKB-KW"/>
</dbReference>
<keyword evidence="4" id="KW-0479">Metal-binding</keyword>
<evidence type="ECO:0000256" key="4">
    <source>
        <dbReference type="ARBA" id="ARBA00022723"/>
    </source>
</evidence>
<feature type="domain" description="TGS" evidence="11">
    <location>
        <begin position="1"/>
        <end position="63"/>
    </location>
</feature>
<dbReference type="GO" id="GO:0005524">
    <property type="term" value="F:ATP binding"/>
    <property type="evidence" value="ECO:0007669"/>
    <property type="project" value="UniProtKB-KW"/>
</dbReference>
<keyword evidence="8" id="KW-0694">RNA-binding</keyword>
<dbReference type="FunFam" id="3.10.20.30:FF:000005">
    <property type="entry name" value="Threonine--tRNA ligase"/>
    <property type="match status" value="1"/>
</dbReference>
<keyword evidence="6" id="KW-0862">Zinc</keyword>
<evidence type="ECO:0000256" key="6">
    <source>
        <dbReference type="ARBA" id="ARBA00022833"/>
    </source>
</evidence>
<accession>A0A0F9QWA0</accession>
<dbReference type="CDD" id="cd01667">
    <property type="entry name" value="TGS_ThrRS"/>
    <property type="match status" value="1"/>
</dbReference>
<dbReference type="InterPro" id="IPR004095">
    <property type="entry name" value="TGS"/>
</dbReference>
<protein>
    <recommendedName>
        <fullName evidence="11">TGS domain-containing protein</fullName>
    </recommendedName>
</protein>
<keyword evidence="3" id="KW-0436">Ligase</keyword>
<dbReference type="GO" id="GO:0006412">
    <property type="term" value="P:translation"/>
    <property type="evidence" value="ECO:0007669"/>
    <property type="project" value="UniProtKB-KW"/>
</dbReference>
<keyword evidence="2" id="KW-0820">tRNA-binding</keyword>
<organism evidence="12">
    <name type="scientific">marine sediment metagenome</name>
    <dbReference type="NCBI Taxonomy" id="412755"/>
    <lineage>
        <taxon>unclassified sequences</taxon>
        <taxon>metagenomes</taxon>
        <taxon>ecological metagenomes</taxon>
    </lineage>
</organism>
<proteinExistence type="predicted"/>
<evidence type="ECO:0000256" key="1">
    <source>
        <dbReference type="ARBA" id="ARBA00022490"/>
    </source>
</evidence>
<evidence type="ECO:0000313" key="12">
    <source>
        <dbReference type="EMBL" id="KKN17396.1"/>
    </source>
</evidence>
<dbReference type="Pfam" id="PF02824">
    <property type="entry name" value="TGS"/>
    <property type="match status" value="1"/>
</dbReference>
<evidence type="ECO:0000256" key="9">
    <source>
        <dbReference type="ARBA" id="ARBA00022917"/>
    </source>
</evidence>
<gene>
    <name evidence="12" type="ORF">LCGC14_0966180</name>
</gene>
<evidence type="ECO:0000256" key="8">
    <source>
        <dbReference type="ARBA" id="ARBA00022884"/>
    </source>
</evidence>